<comment type="caution">
    <text evidence="2">The sequence shown here is derived from an EMBL/GenBank/DDBJ whole genome shotgun (WGS) entry which is preliminary data.</text>
</comment>
<gene>
    <name evidence="2" type="ORF">FN846DRAFT_390</name>
</gene>
<dbReference type="Proteomes" id="UP000326924">
    <property type="component" value="Unassembled WGS sequence"/>
</dbReference>
<dbReference type="EMBL" id="VXIS01000001">
    <property type="protein sequence ID" value="KAA8914972.1"/>
    <property type="molecule type" value="Genomic_DNA"/>
</dbReference>
<evidence type="ECO:0000313" key="3">
    <source>
        <dbReference type="Proteomes" id="UP000326924"/>
    </source>
</evidence>
<keyword evidence="3" id="KW-1185">Reference proteome</keyword>
<organism evidence="2 3">
    <name type="scientific">Sphaerosporella brunnea</name>
    <dbReference type="NCBI Taxonomy" id="1250544"/>
    <lineage>
        <taxon>Eukaryota</taxon>
        <taxon>Fungi</taxon>
        <taxon>Dikarya</taxon>
        <taxon>Ascomycota</taxon>
        <taxon>Pezizomycotina</taxon>
        <taxon>Pezizomycetes</taxon>
        <taxon>Pezizales</taxon>
        <taxon>Pyronemataceae</taxon>
        <taxon>Sphaerosporella</taxon>
    </lineage>
</organism>
<dbReference type="InParanoid" id="A0A5J5FBW4"/>
<feature type="compositionally biased region" description="Polar residues" evidence="1">
    <location>
        <begin position="1"/>
        <end position="32"/>
    </location>
</feature>
<feature type="region of interest" description="Disordered" evidence="1">
    <location>
        <begin position="1"/>
        <end position="72"/>
    </location>
</feature>
<name>A0A5J5FBW4_9PEZI</name>
<protein>
    <submittedName>
        <fullName evidence="2">Uncharacterized protein</fullName>
    </submittedName>
</protein>
<sequence length="447" mass="49293">MPSSNGSSHCSQDSGLSVSWSPRCSSPPSESQVQRHMDDMRSFLESDPIRKLEEPLAGETARPSGEAQAMKDCTSSLPNIVGFSPALNDNACLPDMDMDSASTVADDNETHSLSDLYNDITFSEDTSTGDLDQPKASGVLGGSFQDYLMPFPKDQDRRCSMDLSDSSLSPIVGRDLAMTYSDSGFCDTSPGAAAHCMSFQESPFMGHDSPDTMFEFWPGFVKSANPTLGPRILSDSGTELQPPGFRDDFNDPILYPLSSTPTLSPTSPAFPSQMIPIFSSSESASTRSLSDRGVSAIVERLIRPMCMDESLSEFRDVLQKAEMIVRRGKIPSLRDLEKVLVLELGHQPPNCTAASYLRLCTEFFRRSKTLWDCLSDDDLCLPSEQPYDRNYVWDAWHRVVGKAQMRFKIQPHELDRIVQNMRQTIDTSVTWDLSQASPGASAAQPLE</sequence>
<reference evidence="2 3" key="1">
    <citation type="submission" date="2019-09" db="EMBL/GenBank/DDBJ databases">
        <title>Draft genome of the ectomycorrhizal ascomycete Sphaerosporella brunnea.</title>
        <authorList>
            <consortium name="DOE Joint Genome Institute"/>
            <person name="Benucci G.M."/>
            <person name="Marozzi G."/>
            <person name="Antonielli L."/>
            <person name="Sanchez S."/>
            <person name="Marco P."/>
            <person name="Wang X."/>
            <person name="Falini L.B."/>
            <person name="Barry K."/>
            <person name="Haridas S."/>
            <person name="Lipzen A."/>
            <person name="Labutti K."/>
            <person name="Grigoriev I.V."/>
            <person name="Murat C."/>
            <person name="Martin F."/>
            <person name="Albertini E."/>
            <person name="Donnini D."/>
            <person name="Bonito G."/>
        </authorList>
    </citation>
    <scope>NUCLEOTIDE SEQUENCE [LARGE SCALE GENOMIC DNA]</scope>
    <source>
        <strain evidence="2 3">Sb_GMNB300</strain>
    </source>
</reference>
<evidence type="ECO:0000256" key="1">
    <source>
        <dbReference type="SAM" id="MobiDB-lite"/>
    </source>
</evidence>
<proteinExistence type="predicted"/>
<feature type="compositionally biased region" description="Basic and acidic residues" evidence="1">
    <location>
        <begin position="33"/>
        <end position="54"/>
    </location>
</feature>
<dbReference type="AlphaFoldDB" id="A0A5J5FBW4"/>
<evidence type="ECO:0000313" key="2">
    <source>
        <dbReference type="EMBL" id="KAA8914972.1"/>
    </source>
</evidence>
<accession>A0A5J5FBW4</accession>